<proteinExistence type="predicted"/>
<feature type="domain" description="AB hydrolase-1" evidence="3">
    <location>
        <begin position="53"/>
        <end position="186"/>
    </location>
</feature>
<dbReference type="Pfam" id="PF24883">
    <property type="entry name" value="NPHP3_N"/>
    <property type="match status" value="1"/>
</dbReference>
<dbReference type="Gene3D" id="3.40.50.1820">
    <property type="entry name" value="alpha/beta hydrolase"/>
    <property type="match status" value="1"/>
</dbReference>
<dbReference type="SUPFAM" id="SSF50998">
    <property type="entry name" value="Quinoprotein alcohol dehydrogenase-like"/>
    <property type="match status" value="1"/>
</dbReference>
<dbReference type="InterPro" id="IPR011047">
    <property type="entry name" value="Quinoprotein_ADH-like_sf"/>
</dbReference>
<dbReference type="InterPro" id="IPR036322">
    <property type="entry name" value="WD40_repeat_dom_sf"/>
</dbReference>
<reference evidence="6" key="1">
    <citation type="submission" date="2021-03" db="EMBL/GenBank/DDBJ databases">
        <authorList>
            <person name="Tagirdzhanova G."/>
        </authorList>
    </citation>
    <scope>NUCLEOTIDE SEQUENCE</scope>
</reference>
<evidence type="ECO:0000256" key="1">
    <source>
        <dbReference type="ARBA" id="ARBA00022737"/>
    </source>
</evidence>
<evidence type="ECO:0000313" key="7">
    <source>
        <dbReference type="Proteomes" id="UP000664203"/>
    </source>
</evidence>
<evidence type="ECO:0000259" key="3">
    <source>
        <dbReference type="Pfam" id="PF12697"/>
    </source>
</evidence>
<keyword evidence="1" id="KW-0677">Repeat</keyword>
<feature type="domain" description="Nephrocystin 3-like N-terminal" evidence="5">
    <location>
        <begin position="337"/>
        <end position="498"/>
    </location>
</feature>
<dbReference type="Gene3D" id="2.130.10.10">
    <property type="entry name" value="YVTN repeat-like/Quinoprotein amine dehydrogenase"/>
    <property type="match status" value="3"/>
</dbReference>
<dbReference type="PANTHER" id="PTHR10039">
    <property type="entry name" value="AMELOGENIN"/>
    <property type="match status" value="1"/>
</dbReference>
<dbReference type="InterPro" id="IPR027417">
    <property type="entry name" value="P-loop_NTPase"/>
</dbReference>
<name>A0A8H3J9P9_9LECA</name>
<evidence type="ECO:0000259" key="5">
    <source>
        <dbReference type="Pfam" id="PF24883"/>
    </source>
</evidence>
<dbReference type="InterPro" id="IPR056884">
    <property type="entry name" value="NPHP3-like_N"/>
</dbReference>
<protein>
    <recommendedName>
        <fullName evidence="8">GPI inositol-deacylase</fullName>
    </recommendedName>
</protein>
<dbReference type="Pfam" id="PF22939">
    <property type="entry name" value="WHD_GPIID"/>
    <property type="match status" value="1"/>
</dbReference>
<feature type="domain" description="GPI inositol-deacylase winged helix" evidence="4">
    <location>
        <begin position="610"/>
        <end position="690"/>
    </location>
</feature>
<gene>
    <name evidence="6" type="ORF">ALECFALPRED_010354</name>
</gene>
<organism evidence="6 7">
    <name type="scientific">Alectoria fallacina</name>
    <dbReference type="NCBI Taxonomy" id="1903189"/>
    <lineage>
        <taxon>Eukaryota</taxon>
        <taxon>Fungi</taxon>
        <taxon>Dikarya</taxon>
        <taxon>Ascomycota</taxon>
        <taxon>Pezizomycotina</taxon>
        <taxon>Lecanoromycetes</taxon>
        <taxon>OSLEUM clade</taxon>
        <taxon>Lecanoromycetidae</taxon>
        <taxon>Lecanorales</taxon>
        <taxon>Lecanorineae</taxon>
        <taxon>Parmeliaceae</taxon>
        <taxon>Alectoria</taxon>
    </lineage>
</organism>
<sequence length="1577" mass="177707">MERSKKNAIFSGRSFLSRTLTRRDAGDQPSEDGKGPFGLSTLFEPEILAIADLVFVHGLGGGSKSTWTKSNDPSLYWPKTWLPQDPGFQDVRIHSFGYNSNWGDESILNVHDFAKALLGSLQDCPLIPRNTSAPLILVGHSMGGLVIKRAYIMARQKEGYENLSQRVKAIFFLATPHRGSDLAQLLTKVLNVSPGARPFVKDLHRNSLATQSINEEFPQYCQDLRLYSFYETLPMAYGLGKSIVVEKDAAVLGYANEQSTYLNANHREVCKYADQKDSNYQTVRNALASAIDKLRASSIPLKHEVNNEQRRRLDGYLGVSDAPEDEFMDIDALRLRGSCEWLMRKRSFQDWRDSATAQFYWISAKPATGKTVLSGKVVHHLKDLNRDIAFFFFDYRNKAQTTISSFLLSMAAQMAHMHTEVLQTVVDICEKDDQLCKADYRTIWRKLLMEGILRIRFARAQYWVIDALDECKNGSDLVPFLLKIIEMRSNIHILLTSRDRFEFHRQAIYPKVKVVQEEILLEDTKSDIELYLDANLDRLPLIEEEDEVDIVSKILEKSAGCFLWVSLILQELRLVHTSNEIRQVLEEVPSDMNALYLRILDSISKAPPYGKALARAILTWAVCCSRPLTTSELYQALQIDIKDKIDNIKASIESRCGQFVYVDAQSRVQMVHQTARDFLLQASGFSEFGVEERRGHRRVFVTCLEYLSGNEMRSPKHRKFNLSSIARERGPFVNYACNSFFEHVVHVSSQDDEAFAMLTKLLSSTNILSCIEYIAQYSDLKRLIQAGEAFKKFLQRRLKHSTPVGKEFVLLDYWATDLIRLVTKFGKDIKASPSSIYHLIPPFCPPETAPRKHLAGSTRGIAVLGLSATTWDDCLSTIVDSQEKFTALACSDKSFAVGMSSGKVVIYDETTCQQSQALDHEEPVKILYFGRRIDILISAGPRKVRIWDVGSWEQVWEFKTPQQCMSLVLIEEDQLLLGALKNNNLAIWDLTEGTPRDTADWALHLEGPQFDAYRRPVVAASFCLESCLLAVVYRGQDILLWDLDRDEVHDTFSKAGSSSKIAKVNGSAGVTGGLVFSATPNETLLAAAFDDGDLVLFDILEGTVRETALVNAQTLACSPDGRTLASGDSFGTIQLFDFENLRLLYRINSDEYCINKLAFTGDSHRLLDIRGSECRVWDPMVLVRQDGEEENSGTVSVSTAPQEVNLESTEKNVLITSIVCHPDSGVFFCGKEDGSVYLYETKSGRQTHKLFSHVKGESIRSLFFDVESNALSSIDSGRVKVHKLKQTQEGWEAIDTLFNHRVYDEATVVKQVLTKRGATHVLICTRRSDVLWYISSKETTIVIETISWEERGPFRWATHPLNEDQLILISDNIAHLYEWKSLRRLTGDEGILLEGSILPTSIIPIFDELAINSITPCFDNTTIATTFGEDSRPQSKAKLLLWNAADFGVESKSAAPIPKYHSLVDQVKTLIGDDGQRLVFLRSDNWISSIDPESASADHYDRHFFLPADWLSSDVKLMIRVAHDRDIVFVKRDEVAVIKRGLDNIEEEAGGKSGKRPSLLGRESGKRPSLKLPAKTL</sequence>
<dbReference type="InterPro" id="IPR054471">
    <property type="entry name" value="GPIID_WHD"/>
</dbReference>
<keyword evidence="7" id="KW-1185">Reference proteome</keyword>
<dbReference type="SUPFAM" id="SSF50978">
    <property type="entry name" value="WD40 repeat-like"/>
    <property type="match status" value="1"/>
</dbReference>
<dbReference type="Proteomes" id="UP000664203">
    <property type="component" value="Unassembled WGS sequence"/>
</dbReference>
<accession>A0A8H3J9P9</accession>
<comment type="caution">
    <text evidence="6">The sequence shown here is derived from an EMBL/GenBank/DDBJ whole genome shotgun (WGS) entry which is preliminary data.</text>
</comment>
<dbReference type="SMART" id="SM00320">
    <property type="entry name" value="WD40"/>
    <property type="match status" value="8"/>
</dbReference>
<dbReference type="EMBL" id="CAJPDR010000854">
    <property type="protein sequence ID" value="CAF9942983.1"/>
    <property type="molecule type" value="Genomic_DNA"/>
</dbReference>
<dbReference type="Pfam" id="PF12697">
    <property type="entry name" value="Abhydrolase_6"/>
    <property type="match status" value="1"/>
</dbReference>
<dbReference type="SUPFAM" id="SSF52540">
    <property type="entry name" value="P-loop containing nucleoside triphosphate hydrolases"/>
    <property type="match status" value="1"/>
</dbReference>
<feature type="region of interest" description="Disordered" evidence="2">
    <location>
        <begin position="1547"/>
        <end position="1577"/>
    </location>
</feature>
<evidence type="ECO:0000313" key="6">
    <source>
        <dbReference type="EMBL" id="CAF9942983.1"/>
    </source>
</evidence>
<dbReference type="OrthoDB" id="194358at2759"/>
<dbReference type="Gene3D" id="3.40.50.300">
    <property type="entry name" value="P-loop containing nucleotide triphosphate hydrolases"/>
    <property type="match status" value="1"/>
</dbReference>
<dbReference type="PANTHER" id="PTHR10039:SF16">
    <property type="entry name" value="GPI INOSITOL-DEACYLASE"/>
    <property type="match status" value="1"/>
</dbReference>
<dbReference type="InterPro" id="IPR015943">
    <property type="entry name" value="WD40/YVTN_repeat-like_dom_sf"/>
</dbReference>
<dbReference type="SUPFAM" id="SSF53474">
    <property type="entry name" value="alpha/beta-Hydrolases"/>
    <property type="match status" value="1"/>
</dbReference>
<dbReference type="InterPro" id="IPR000073">
    <property type="entry name" value="AB_hydrolase_1"/>
</dbReference>
<dbReference type="InterPro" id="IPR029058">
    <property type="entry name" value="AB_hydrolase_fold"/>
</dbReference>
<evidence type="ECO:0000259" key="4">
    <source>
        <dbReference type="Pfam" id="PF22939"/>
    </source>
</evidence>
<evidence type="ECO:0008006" key="8">
    <source>
        <dbReference type="Google" id="ProtNLM"/>
    </source>
</evidence>
<dbReference type="InterPro" id="IPR001680">
    <property type="entry name" value="WD40_rpt"/>
</dbReference>
<evidence type="ECO:0000256" key="2">
    <source>
        <dbReference type="SAM" id="MobiDB-lite"/>
    </source>
</evidence>